<dbReference type="EMBL" id="JARKIK010000086">
    <property type="protein sequence ID" value="KAK8724265.1"/>
    <property type="molecule type" value="Genomic_DNA"/>
</dbReference>
<organism evidence="1 2">
    <name type="scientific">Cherax quadricarinatus</name>
    <name type="common">Australian red claw crayfish</name>
    <dbReference type="NCBI Taxonomy" id="27406"/>
    <lineage>
        <taxon>Eukaryota</taxon>
        <taxon>Metazoa</taxon>
        <taxon>Ecdysozoa</taxon>
        <taxon>Arthropoda</taxon>
        <taxon>Crustacea</taxon>
        <taxon>Multicrustacea</taxon>
        <taxon>Malacostraca</taxon>
        <taxon>Eumalacostraca</taxon>
        <taxon>Eucarida</taxon>
        <taxon>Decapoda</taxon>
        <taxon>Pleocyemata</taxon>
        <taxon>Astacidea</taxon>
        <taxon>Parastacoidea</taxon>
        <taxon>Parastacidae</taxon>
        <taxon>Cherax</taxon>
    </lineage>
</organism>
<evidence type="ECO:0000313" key="1">
    <source>
        <dbReference type="EMBL" id="KAK8724265.1"/>
    </source>
</evidence>
<comment type="caution">
    <text evidence="1">The sequence shown here is derived from an EMBL/GenBank/DDBJ whole genome shotgun (WGS) entry which is preliminary data.</text>
</comment>
<keyword evidence="2" id="KW-1185">Reference proteome</keyword>
<proteinExistence type="predicted"/>
<evidence type="ECO:0008006" key="3">
    <source>
        <dbReference type="Google" id="ProtNLM"/>
    </source>
</evidence>
<evidence type="ECO:0000313" key="2">
    <source>
        <dbReference type="Proteomes" id="UP001445076"/>
    </source>
</evidence>
<dbReference type="AlphaFoldDB" id="A0AAW0W6K2"/>
<reference evidence="1 2" key="1">
    <citation type="journal article" date="2024" name="BMC Genomics">
        <title>Genome assembly of redclaw crayfish (Cherax quadricarinatus) provides insights into its immune adaptation and hypoxia tolerance.</title>
        <authorList>
            <person name="Liu Z."/>
            <person name="Zheng J."/>
            <person name="Li H."/>
            <person name="Fang K."/>
            <person name="Wang S."/>
            <person name="He J."/>
            <person name="Zhou D."/>
            <person name="Weng S."/>
            <person name="Chi M."/>
            <person name="Gu Z."/>
            <person name="He J."/>
            <person name="Li F."/>
            <person name="Wang M."/>
        </authorList>
    </citation>
    <scope>NUCLEOTIDE SEQUENCE [LARGE SCALE GENOMIC DNA]</scope>
    <source>
        <strain evidence="1">ZL_2023a</strain>
    </source>
</reference>
<sequence>MDVHLPNVCILETPEGLQTTLIDFGFAQEIKETTSVGTLQNTIKSSLPEMSPTVRNTTVTSKSEDVVFLAHICKNLVSDYSLKLPGELNMWYENALEERMGIGELVNIMEKLQEKEPSPSPAVLHGEGNLTYQPTINIPSCLR</sequence>
<accession>A0AAW0W6K2</accession>
<dbReference type="Proteomes" id="UP001445076">
    <property type="component" value="Unassembled WGS sequence"/>
</dbReference>
<dbReference type="EMBL" id="JARKIK010000086">
    <property type="protein sequence ID" value="KAK8724263.1"/>
    <property type="molecule type" value="Genomic_DNA"/>
</dbReference>
<reference evidence="1" key="2">
    <citation type="submission" date="2024-01" db="EMBL/GenBank/DDBJ databases">
        <authorList>
            <person name="He J."/>
            <person name="Wang M."/>
            <person name="Zheng J."/>
            <person name="Liu Z."/>
        </authorList>
    </citation>
    <scope>NUCLEOTIDE SEQUENCE</scope>
    <source>
        <strain evidence="1">ZL_2023a</strain>
        <tissue evidence="1">Muscle</tissue>
    </source>
</reference>
<dbReference type="EMBL" id="JARKIK010000086">
    <property type="protein sequence ID" value="KAK8724257.1"/>
    <property type="molecule type" value="Genomic_DNA"/>
</dbReference>
<gene>
    <name evidence="1" type="ORF">OTU49_011308</name>
</gene>
<protein>
    <recommendedName>
        <fullName evidence="3">Protein kinase domain-containing protein</fullName>
    </recommendedName>
</protein>
<dbReference type="EMBL" id="JARKIK010000086">
    <property type="protein sequence ID" value="KAK8724261.1"/>
    <property type="molecule type" value="Genomic_DNA"/>
</dbReference>
<name>A0AAW0W6K2_CHEQU</name>